<gene>
    <name evidence="1" type="ORF">COX80_03120</name>
</gene>
<proteinExistence type="predicted"/>
<organism evidence="1 2">
    <name type="scientific">Candidatus Magasanikbacteria bacterium CG_4_10_14_0_2_um_filter_33_14</name>
    <dbReference type="NCBI Taxonomy" id="1974636"/>
    <lineage>
        <taxon>Bacteria</taxon>
        <taxon>Candidatus Magasanikiibacteriota</taxon>
    </lineage>
</organism>
<sequence>MKREETREPITLYTIKVDEGTPFSLSVHWPNGEVKIFQDKYVSFGSFPQAQRVLTDALENEEITTEDFLALLVKMWKMGLK</sequence>
<accession>A0A2M7VAN7</accession>
<dbReference type="Proteomes" id="UP000231453">
    <property type="component" value="Unassembled WGS sequence"/>
</dbReference>
<evidence type="ECO:0000313" key="1">
    <source>
        <dbReference type="EMBL" id="PIZ95839.1"/>
    </source>
</evidence>
<reference evidence="2" key="1">
    <citation type="submission" date="2017-09" db="EMBL/GenBank/DDBJ databases">
        <title>Depth-based differentiation of microbial function through sediment-hosted aquifers and enrichment of novel symbionts in the deep terrestrial subsurface.</title>
        <authorList>
            <person name="Probst A.J."/>
            <person name="Ladd B."/>
            <person name="Jarett J.K."/>
            <person name="Geller-Mcgrath D.E."/>
            <person name="Sieber C.M.K."/>
            <person name="Emerson J.B."/>
            <person name="Anantharaman K."/>
            <person name="Thomas B.C."/>
            <person name="Malmstrom R."/>
            <person name="Stieglmeier M."/>
            <person name="Klingl A."/>
            <person name="Woyke T."/>
            <person name="Ryan C.M."/>
            <person name="Banfield J.F."/>
        </authorList>
    </citation>
    <scope>NUCLEOTIDE SEQUENCE [LARGE SCALE GENOMIC DNA]</scope>
</reference>
<dbReference type="EMBL" id="PFPL01000043">
    <property type="protein sequence ID" value="PIZ95839.1"/>
    <property type="molecule type" value="Genomic_DNA"/>
</dbReference>
<evidence type="ECO:0000313" key="2">
    <source>
        <dbReference type="Proteomes" id="UP000231453"/>
    </source>
</evidence>
<protein>
    <submittedName>
        <fullName evidence="1">Uncharacterized protein</fullName>
    </submittedName>
</protein>
<name>A0A2M7VAN7_9BACT</name>
<comment type="caution">
    <text evidence="1">The sequence shown here is derived from an EMBL/GenBank/DDBJ whole genome shotgun (WGS) entry which is preliminary data.</text>
</comment>
<dbReference type="AlphaFoldDB" id="A0A2M7VAN7"/>